<evidence type="ECO:0000256" key="1">
    <source>
        <dbReference type="SAM" id="Phobius"/>
    </source>
</evidence>
<protein>
    <submittedName>
        <fullName evidence="2">Uncharacterized protein</fullName>
    </submittedName>
</protein>
<reference evidence="3" key="1">
    <citation type="journal article" date="2017" name="Front. Plant Sci.">
        <title>Climate Clever Clovers: New Paradigm to Reduce the Environmental Footprint of Ruminants by Breeding Low Methanogenic Forages Utilizing Haplotype Variation.</title>
        <authorList>
            <person name="Kaur P."/>
            <person name="Appels R."/>
            <person name="Bayer P.E."/>
            <person name="Keeble-Gagnere G."/>
            <person name="Wang J."/>
            <person name="Hirakawa H."/>
            <person name="Shirasawa K."/>
            <person name="Vercoe P."/>
            <person name="Stefanova K."/>
            <person name="Durmic Z."/>
            <person name="Nichols P."/>
            <person name="Revell C."/>
            <person name="Isobe S.N."/>
            <person name="Edwards D."/>
            <person name="Erskine W."/>
        </authorList>
    </citation>
    <scope>NUCLEOTIDE SEQUENCE [LARGE SCALE GENOMIC DNA]</scope>
    <source>
        <strain evidence="3">cv. Daliak</strain>
    </source>
</reference>
<evidence type="ECO:0000313" key="3">
    <source>
        <dbReference type="Proteomes" id="UP000242715"/>
    </source>
</evidence>
<accession>A0A2Z6NBC0</accession>
<proteinExistence type="predicted"/>
<keyword evidence="1" id="KW-0812">Transmembrane</keyword>
<dbReference type="Proteomes" id="UP000242715">
    <property type="component" value="Unassembled WGS sequence"/>
</dbReference>
<gene>
    <name evidence="2" type="ORF">TSUD_133330</name>
</gene>
<sequence length="111" mass="13109">MRRKVGSGETVRYWEENWFGNFNLCCEIEDLNGIVVDCNIGMKNWNWQWVRELNESEDIRKSELEELLSGVARHERAADVMSFVGSNMESRIFLFTAVLNFCVICKFVMMW</sequence>
<keyword evidence="1" id="KW-1133">Transmembrane helix</keyword>
<dbReference type="EMBL" id="DF973839">
    <property type="protein sequence ID" value="GAU41026.1"/>
    <property type="molecule type" value="Genomic_DNA"/>
</dbReference>
<organism evidence="2 3">
    <name type="scientific">Trifolium subterraneum</name>
    <name type="common">Subterranean clover</name>
    <dbReference type="NCBI Taxonomy" id="3900"/>
    <lineage>
        <taxon>Eukaryota</taxon>
        <taxon>Viridiplantae</taxon>
        <taxon>Streptophyta</taxon>
        <taxon>Embryophyta</taxon>
        <taxon>Tracheophyta</taxon>
        <taxon>Spermatophyta</taxon>
        <taxon>Magnoliopsida</taxon>
        <taxon>eudicotyledons</taxon>
        <taxon>Gunneridae</taxon>
        <taxon>Pentapetalae</taxon>
        <taxon>rosids</taxon>
        <taxon>fabids</taxon>
        <taxon>Fabales</taxon>
        <taxon>Fabaceae</taxon>
        <taxon>Papilionoideae</taxon>
        <taxon>50 kb inversion clade</taxon>
        <taxon>NPAAA clade</taxon>
        <taxon>Hologalegina</taxon>
        <taxon>IRL clade</taxon>
        <taxon>Trifolieae</taxon>
        <taxon>Trifolium</taxon>
    </lineage>
</organism>
<dbReference type="AlphaFoldDB" id="A0A2Z6NBC0"/>
<name>A0A2Z6NBC0_TRISU</name>
<keyword evidence="3" id="KW-1185">Reference proteome</keyword>
<keyword evidence="1" id="KW-0472">Membrane</keyword>
<evidence type="ECO:0000313" key="2">
    <source>
        <dbReference type="EMBL" id="GAU41026.1"/>
    </source>
</evidence>
<feature type="transmembrane region" description="Helical" evidence="1">
    <location>
        <begin position="92"/>
        <end position="109"/>
    </location>
</feature>